<organism evidence="2 3">
    <name type="scientific">Rhizopogon vinicolor AM-OR11-026</name>
    <dbReference type="NCBI Taxonomy" id="1314800"/>
    <lineage>
        <taxon>Eukaryota</taxon>
        <taxon>Fungi</taxon>
        <taxon>Dikarya</taxon>
        <taxon>Basidiomycota</taxon>
        <taxon>Agaricomycotina</taxon>
        <taxon>Agaricomycetes</taxon>
        <taxon>Agaricomycetidae</taxon>
        <taxon>Boletales</taxon>
        <taxon>Suillineae</taxon>
        <taxon>Rhizopogonaceae</taxon>
        <taxon>Rhizopogon</taxon>
    </lineage>
</organism>
<feature type="region of interest" description="Disordered" evidence="1">
    <location>
        <begin position="103"/>
        <end position="178"/>
    </location>
</feature>
<reference evidence="2 3" key="1">
    <citation type="submission" date="2016-06" db="EMBL/GenBank/DDBJ databases">
        <title>Comparative genomics of the ectomycorrhizal sister species Rhizopogon vinicolor and Rhizopogon vesiculosus (Basidiomycota: Boletales) reveals a divergence of the mating type B locus.</title>
        <authorList>
            <consortium name="DOE Joint Genome Institute"/>
            <person name="Mujic A.B."/>
            <person name="Kuo A."/>
            <person name="Tritt A."/>
            <person name="Lipzen A."/>
            <person name="Chen C."/>
            <person name="Johnson J."/>
            <person name="Sharma A."/>
            <person name="Barry K."/>
            <person name="Grigoriev I.V."/>
            <person name="Spatafora J.W."/>
        </authorList>
    </citation>
    <scope>NUCLEOTIDE SEQUENCE [LARGE SCALE GENOMIC DNA]</scope>
    <source>
        <strain evidence="2 3">AM-OR11-026</strain>
    </source>
</reference>
<keyword evidence="3" id="KW-1185">Reference proteome</keyword>
<dbReference type="OrthoDB" id="10492653at2759"/>
<evidence type="ECO:0000313" key="2">
    <source>
        <dbReference type="EMBL" id="OAX34166.1"/>
    </source>
</evidence>
<sequence length="241" mass="26920">MPNRMVFAKKYGRRWVSVIEANIQKASSSGESKSRWPAIEHRTELCYVCTALWKSCGCPQWDESRLLAAAELRVDAQLRHPQWINQRLLPGISISMIRQPEVPAARAPPPAPPSLLTTRGAEAHSPPPPPPPAPSRPAIHHTEAHTPAPPTFPQPSRLTTRRAEAPEQTSSRAIPSQSTICCSETNARISAVLARVIEQRPTFTANTATAGEVRQRMIKETMEHLRMDHNCQHTTWKYQRG</sequence>
<gene>
    <name evidence="2" type="ORF">K503DRAFT_785972</name>
</gene>
<feature type="compositionally biased region" description="Pro residues" evidence="1">
    <location>
        <begin position="125"/>
        <end position="135"/>
    </location>
</feature>
<dbReference type="EMBL" id="KV448649">
    <property type="protein sequence ID" value="OAX34166.1"/>
    <property type="molecule type" value="Genomic_DNA"/>
</dbReference>
<dbReference type="AlphaFoldDB" id="A0A1B7MNJ7"/>
<feature type="compositionally biased region" description="Polar residues" evidence="1">
    <location>
        <begin position="167"/>
        <end position="178"/>
    </location>
</feature>
<proteinExistence type="predicted"/>
<evidence type="ECO:0000313" key="3">
    <source>
        <dbReference type="Proteomes" id="UP000092154"/>
    </source>
</evidence>
<dbReference type="Proteomes" id="UP000092154">
    <property type="component" value="Unassembled WGS sequence"/>
</dbReference>
<evidence type="ECO:0000256" key="1">
    <source>
        <dbReference type="SAM" id="MobiDB-lite"/>
    </source>
</evidence>
<name>A0A1B7MNJ7_9AGAM</name>
<dbReference type="InParanoid" id="A0A1B7MNJ7"/>
<accession>A0A1B7MNJ7</accession>
<dbReference type="STRING" id="1314800.A0A1B7MNJ7"/>
<protein>
    <submittedName>
        <fullName evidence="2">Uncharacterized protein</fullName>
    </submittedName>
</protein>